<dbReference type="RefSeq" id="WP_009815444.1">
    <property type="nucleotide sequence ID" value="NZ_CH724156.1"/>
</dbReference>
<dbReference type="Proteomes" id="UP000005954">
    <property type="component" value="Unassembled WGS sequence"/>
</dbReference>
<name>A3SQ79_ROSNI</name>
<keyword evidence="1" id="KW-1133">Transmembrane helix</keyword>
<evidence type="ECO:0000256" key="1">
    <source>
        <dbReference type="SAM" id="Phobius"/>
    </source>
</evidence>
<keyword evidence="1" id="KW-0472">Membrane</keyword>
<evidence type="ECO:0000313" key="3">
    <source>
        <dbReference type="Proteomes" id="UP000005954"/>
    </source>
</evidence>
<feature type="transmembrane region" description="Helical" evidence="1">
    <location>
        <begin position="66"/>
        <end position="85"/>
    </location>
</feature>
<keyword evidence="3" id="KW-1185">Reference proteome</keyword>
<feature type="transmembrane region" description="Helical" evidence="1">
    <location>
        <begin position="121"/>
        <end position="143"/>
    </location>
</feature>
<protein>
    <submittedName>
        <fullName evidence="2">Uncharacterized protein</fullName>
    </submittedName>
</protein>
<comment type="caution">
    <text evidence="2">The sequence shown here is derived from an EMBL/GenBank/DDBJ whole genome shotgun (WGS) entry which is preliminary data.</text>
</comment>
<dbReference type="HOGENOM" id="CLU_1685280_0_0_5"/>
<keyword evidence="1" id="KW-0812">Transmembrane</keyword>
<organism evidence="2 3">
    <name type="scientific">Roseovarius nubinhibens (strain ATCC BAA-591 / DSM 15170 / ISM)</name>
    <dbReference type="NCBI Taxonomy" id="89187"/>
    <lineage>
        <taxon>Bacteria</taxon>
        <taxon>Pseudomonadati</taxon>
        <taxon>Pseudomonadota</taxon>
        <taxon>Alphaproteobacteria</taxon>
        <taxon>Rhodobacterales</taxon>
        <taxon>Roseobacteraceae</taxon>
        <taxon>Roseovarius</taxon>
    </lineage>
</organism>
<feature type="transmembrane region" description="Helical" evidence="1">
    <location>
        <begin position="91"/>
        <end position="109"/>
    </location>
</feature>
<evidence type="ECO:0000313" key="2">
    <source>
        <dbReference type="EMBL" id="EAP76619.1"/>
    </source>
</evidence>
<dbReference type="AlphaFoldDB" id="A3SQ79"/>
<reference evidence="2 3" key="1">
    <citation type="submission" date="2005-12" db="EMBL/GenBank/DDBJ databases">
        <authorList>
            <person name="Moran M.A."/>
            <person name="Ferriera S."/>
            <person name="Johnson J."/>
            <person name="Kravitz S."/>
            <person name="Halpern A."/>
            <person name="Remington K."/>
            <person name="Beeson K."/>
            <person name="Tran B."/>
            <person name="Rogers Y.-H."/>
            <person name="Friedman R."/>
            <person name="Venter J.C."/>
        </authorList>
    </citation>
    <scope>NUCLEOTIDE SEQUENCE [LARGE SCALE GENOMIC DNA]</scope>
    <source>
        <strain evidence="3">ATCC BAA-591 / DSM 15170 / ISM</strain>
    </source>
</reference>
<accession>A3SQ79</accession>
<proteinExistence type="predicted"/>
<dbReference type="EMBL" id="AALY01000002">
    <property type="protein sequence ID" value="EAP76619.1"/>
    <property type="molecule type" value="Genomic_DNA"/>
</dbReference>
<gene>
    <name evidence="2" type="ORF">ISM_17175</name>
</gene>
<sequence length="156" mass="16377">MGDPLTICSGCGGSGRHGNIICGHCGGRGLVVDPIRKLQQDNMDRQMRGGGGRVGGRSMTPLPPKLRLAAWVLGGLAAYLAYRAFAPDPLAWGAALLAFAAVAYGLKLLHSIVTRPLQWLTLVALVFGVDHFLFEGALSAWLVQSGPGVIKGLFQG</sequence>